<proteinExistence type="predicted"/>
<accession>A0A8H6AK37</accession>
<sequence>MVHPTLGFESAKVKGLALDHLDDLLMVESNGSNQSDLGEICEVEFGDEVEGNQIHGKARSASISMRGDKNDVTVNNLKKTTITSEPTKSSELINPRDDFIRAPYNLPYDSLQKSENLSRDRDFDEWIIMVRSNPQITFISSEEGITVMNN</sequence>
<dbReference type="AlphaFoldDB" id="A0A8H6AK37"/>
<reference evidence="1 2" key="1">
    <citation type="journal article" date="2020" name="Phytopathology">
        <title>A high-quality genome resource of Botrytis fragariae, a new and rapidly spreading fungal pathogen causing strawberry gray mold in the U.S.A.</title>
        <authorList>
            <person name="Wu Y."/>
            <person name="Saski C.A."/>
            <person name="Schnabel G."/>
            <person name="Xiao S."/>
            <person name="Hu M."/>
        </authorList>
    </citation>
    <scope>NUCLEOTIDE SEQUENCE [LARGE SCALE GENOMIC DNA]</scope>
    <source>
        <strain evidence="1 2">BVB16</strain>
    </source>
</reference>
<dbReference type="GeneID" id="59265638"/>
<organism evidence="1 2">
    <name type="scientific">Botrytis fragariae</name>
    <dbReference type="NCBI Taxonomy" id="1964551"/>
    <lineage>
        <taxon>Eukaryota</taxon>
        <taxon>Fungi</taxon>
        <taxon>Dikarya</taxon>
        <taxon>Ascomycota</taxon>
        <taxon>Pezizomycotina</taxon>
        <taxon>Leotiomycetes</taxon>
        <taxon>Helotiales</taxon>
        <taxon>Sclerotiniaceae</taxon>
        <taxon>Botrytis</taxon>
    </lineage>
</organism>
<comment type="caution">
    <text evidence="1">The sequence shown here is derived from an EMBL/GenBank/DDBJ whole genome shotgun (WGS) entry which is preliminary data.</text>
</comment>
<dbReference type="EMBL" id="JABFCT010000018">
    <property type="protein sequence ID" value="KAF5869077.1"/>
    <property type="molecule type" value="Genomic_DNA"/>
</dbReference>
<gene>
    <name evidence="1" type="ORF">Bfra_011619sa</name>
</gene>
<protein>
    <submittedName>
        <fullName evidence="1">Uncharacterized protein</fullName>
    </submittedName>
</protein>
<evidence type="ECO:0000313" key="2">
    <source>
        <dbReference type="Proteomes" id="UP000531561"/>
    </source>
</evidence>
<evidence type="ECO:0000313" key="1">
    <source>
        <dbReference type="EMBL" id="KAF5869077.1"/>
    </source>
</evidence>
<dbReference type="RefSeq" id="XP_037188026.1">
    <property type="nucleotide sequence ID" value="XM_037341946.1"/>
</dbReference>
<dbReference type="Proteomes" id="UP000531561">
    <property type="component" value="Unassembled WGS sequence"/>
</dbReference>
<keyword evidence="2" id="KW-1185">Reference proteome</keyword>
<name>A0A8H6AK37_9HELO</name>